<dbReference type="GO" id="GO:0004252">
    <property type="term" value="F:serine-type endopeptidase activity"/>
    <property type="evidence" value="ECO:0007669"/>
    <property type="project" value="InterPro"/>
</dbReference>
<evidence type="ECO:0000313" key="4">
    <source>
        <dbReference type="Proteomes" id="UP000621560"/>
    </source>
</evidence>
<dbReference type="InterPro" id="IPR001478">
    <property type="entry name" value="PDZ"/>
</dbReference>
<dbReference type="RefSeq" id="WP_190915741.1">
    <property type="nucleotide sequence ID" value="NZ_JACXIZ010000012.1"/>
</dbReference>
<dbReference type="InterPro" id="IPR036034">
    <property type="entry name" value="PDZ_sf"/>
</dbReference>
<keyword evidence="1" id="KW-0812">Transmembrane</keyword>
<sequence length="478" mass="51904">MPRWQRMYGYGMTLVIALCVLAQLIWLPDPIRIGSWYWIDLLDVLVYALLGPPVLWFLGAYLGFRAARRETKALLGRPRRRRRIRGYSLLLFADVMRRGMIMAASAGAVLVIALMLIEMKLSLSLLLAAGVLLGGTWLLAVWDMASREREIRGGVPWRSLLQLGASATLLALLFWPTSSLVTYPGLTMNMNRYALVEGGTPKGEITGVLVFDRPAFPADWLYAELFPHYVFRPIAGLGMSLGSYETLVRDMKREADELGAAVAFEAAGVGQGAVSYGARVTQVQVGGPAYGQLHPGDVIVELNGLPVATVLDLTDRMRLVLPGETASVTIQRGGGRQTFELETVQHPSDESRAAVGIEVVNALQLDLPRDVVFGSYFAHEGGPSHGAALALTLTDQLTPGGVTYGNRVVVTGTIAADGAIGRIGGIRQKAFAAERTGANVFFVPRGQELAAQEGARYLTIVPVDNLAQILEWLKQHPR</sequence>
<dbReference type="Gene3D" id="2.30.42.10">
    <property type="match status" value="1"/>
</dbReference>
<feature type="transmembrane region" description="Helical" evidence="1">
    <location>
        <begin position="88"/>
        <end position="117"/>
    </location>
</feature>
<keyword evidence="4" id="KW-1185">Reference proteome</keyword>
<feature type="transmembrane region" description="Helical" evidence="1">
    <location>
        <begin position="46"/>
        <end position="67"/>
    </location>
</feature>
<feature type="transmembrane region" description="Helical" evidence="1">
    <location>
        <begin position="123"/>
        <end position="142"/>
    </location>
</feature>
<evidence type="ECO:0000259" key="2">
    <source>
        <dbReference type="PROSITE" id="PS50106"/>
    </source>
</evidence>
<proteinExistence type="predicted"/>
<gene>
    <name evidence="3" type="ORF">IDH44_06175</name>
</gene>
<dbReference type="SMART" id="SM00228">
    <property type="entry name" value="PDZ"/>
    <property type="match status" value="1"/>
</dbReference>
<dbReference type="Proteomes" id="UP000621560">
    <property type="component" value="Unassembled WGS sequence"/>
</dbReference>
<dbReference type="Pfam" id="PF13180">
    <property type="entry name" value="PDZ_2"/>
    <property type="match status" value="1"/>
</dbReference>
<dbReference type="GO" id="GO:0004176">
    <property type="term" value="F:ATP-dependent peptidase activity"/>
    <property type="evidence" value="ECO:0007669"/>
    <property type="project" value="InterPro"/>
</dbReference>
<dbReference type="GO" id="GO:0006508">
    <property type="term" value="P:proteolysis"/>
    <property type="evidence" value="ECO:0007669"/>
    <property type="project" value="InterPro"/>
</dbReference>
<feature type="domain" description="PDZ" evidence="2">
    <location>
        <begin position="247"/>
        <end position="314"/>
    </location>
</feature>
<dbReference type="InterPro" id="IPR008269">
    <property type="entry name" value="Lon_proteolytic"/>
</dbReference>
<dbReference type="PROSITE" id="PS50106">
    <property type="entry name" value="PDZ"/>
    <property type="match status" value="1"/>
</dbReference>
<protein>
    <submittedName>
        <fullName evidence="3">PDZ domain-containing protein</fullName>
    </submittedName>
</protein>
<organism evidence="3 4">
    <name type="scientific">Paenibacillus sabuli</name>
    <dbReference type="NCBI Taxonomy" id="2772509"/>
    <lineage>
        <taxon>Bacteria</taxon>
        <taxon>Bacillati</taxon>
        <taxon>Bacillota</taxon>
        <taxon>Bacilli</taxon>
        <taxon>Bacillales</taxon>
        <taxon>Paenibacillaceae</taxon>
        <taxon>Paenibacillus</taxon>
    </lineage>
</organism>
<dbReference type="AlphaFoldDB" id="A0A927GQZ1"/>
<accession>A0A927GQZ1</accession>
<evidence type="ECO:0000313" key="3">
    <source>
        <dbReference type="EMBL" id="MBD2844771.1"/>
    </source>
</evidence>
<dbReference type="InterPro" id="IPR014721">
    <property type="entry name" value="Ribsml_uS5_D2-typ_fold_subgr"/>
</dbReference>
<reference evidence="3" key="1">
    <citation type="submission" date="2020-09" db="EMBL/GenBank/DDBJ databases">
        <title>A novel bacterium of genus Paenibacillus, isolated from South China Sea.</title>
        <authorList>
            <person name="Huang H."/>
            <person name="Mo K."/>
            <person name="Hu Y."/>
        </authorList>
    </citation>
    <scope>NUCLEOTIDE SEQUENCE</scope>
    <source>
        <strain evidence="3">IB182496</strain>
    </source>
</reference>
<feature type="transmembrane region" description="Helical" evidence="1">
    <location>
        <begin position="163"/>
        <end position="186"/>
    </location>
</feature>
<dbReference type="SUPFAM" id="SSF50156">
    <property type="entry name" value="PDZ domain-like"/>
    <property type="match status" value="1"/>
</dbReference>
<evidence type="ECO:0000256" key="1">
    <source>
        <dbReference type="SAM" id="Phobius"/>
    </source>
</evidence>
<dbReference type="Gene3D" id="3.30.230.10">
    <property type="match status" value="1"/>
</dbReference>
<dbReference type="SUPFAM" id="SSF54211">
    <property type="entry name" value="Ribosomal protein S5 domain 2-like"/>
    <property type="match status" value="1"/>
</dbReference>
<dbReference type="EMBL" id="JACXIZ010000012">
    <property type="protein sequence ID" value="MBD2844771.1"/>
    <property type="molecule type" value="Genomic_DNA"/>
</dbReference>
<keyword evidence="1" id="KW-1133">Transmembrane helix</keyword>
<dbReference type="InterPro" id="IPR020568">
    <property type="entry name" value="Ribosomal_Su5_D2-typ_SF"/>
</dbReference>
<keyword evidence="1" id="KW-0472">Membrane</keyword>
<comment type="caution">
    <text evidence="3">The sequence shown here is derived from an EMBL/GenBank/DDBJ whole genome shotgun (WGS) entry which is preliminary data.</text>
</comment>
<dbReference type="Pfam" id="PF05362">
    <property type="entry name" value="Lon_C"/>
    <property type="match status" value="1"/>
</dbReference>
<feature type="transmembrane region" description="Helical" evidence="1">
    <location>
        <begin position="7"/>
        <end position="26"/>
    </location>
</feature>
<name>A0A927GQZ1_9BACL</name>